<evidence type="ECO:0000313" key="3">
    <source>
        <dbReference type="Proteomes" id="UP001417504"/>
    </source>
</evidence>
<dbReference type="Proteomes" id="UP001417504">
    <property type="component" value="Unassembled WGS sequence"/>
</dbReference>
<proteinExistence type="predicted"/>
<reference evidence="2 3" key="1">
    <citation type="submission" date="2024-01" db="EMBL/GenBank/DDBJ databases">
        <title>Genome assemblies of Stephania.</title>
        <authorList>
            <person name="Yang L."/>
        </authorList>
    </citation>
    <scope>NUCLEOTIDE SEQUENCE [LARGE SCALE GENOMIC DNA]</scope>
    <source>
        <strain evidence="2">QJT</strain>
        <tissue evidence="2">Leaf</tissue>
    </source>
</reference>
<sequence>MTCIKKTEEPKKTKEGNKKTADKGERVGGRAQTVSYRKSKELGRAMGIVQRLVSNLTRHSQHKPRCGSPGMSIIKRQATSVVYVRSKNMCSII</sequence>
<name>A0AAP0KPR7_9MAGN</name>
<evidence type="ECO:0000256" key="1">
    <source>
        <dbReference type="SAM" id="MobiDB-lite"/>
    </source>
</evidence>
<protein>
    <submittedName>
        <fullName evidence="2">Uncharacterized protein</fullName>
    </submittedName>
</protein>
<evidence type="ECO:0000313" key="2">
    <source>
        <dbReference type="EMBL" id="KAK9155673.1"/>
    </source>
</evidence>
<dbReference type="EMBL" id="JBBNAE010000001">
    <property type="protein sequence ID" value="KAK9155673.1"/>
    <property type="molecule type" value="Genomic_DNA"/>
</dbReference>
<gene>
    <name evidence="2" type="ORF">Sjap_003153</name>
</gene>
<comment type="caution">
    <text evidence="2">The sequence shown here is derived from an EMBL/GenBank/DDBJ whole genome shotgun (WGS) entry which is preliminary data.</text>
</comment>
<accession>A0AAP0KPR7</accession>
<dbReference type="AlphaFoldDB" id="A0AAP0KPR7"/>
<keyword evidence="3" id="KW-1185">Reference proteome</keyword>
<feature type="compositionally biased region" description="Basic and acidic residues" evidence="1">
    <location>
        <begin position="1"/>
        <end position="28"/>
    </location>
</feature>
<organism evidence="2 3">
    <name type="scientific">Stephania japonica</name>
    <dbReference type="NCBI Taxonomy" id="461633"/>
    <lineage>
        <taxon>Eukaryota</taxon>
        <taxon>Viridiplantae</taxon>
        <taxon>Streptophyta</taxon>
        <taxon>Embryophyta</taxon>
        <taxon>Tracheophyta</taxon>
        <taxon>Spermatophyta</taxon>
        <taxon>Magnoliopsida</taxon>
        <taxon>Ranunculales</taxon>
        <taxon>Menispermaceae</taxon>
        <taxon>Menispermoideae</taxon>
        <taxon>Cissampelideae</taxon>
        <taxon>Stephania</taxon>
    </lineage>
</organism>
<feature type="region of interest" description="Disordered" evidence="1">
    <location>
        <begin position="1"/>
        <end position="34"/>
    </location>
</feature>